<sequence length="77" mass="9113">IGVLRQAIRFWVECCRQSWCTSYPLTKALPEVCNELRAPIRDYRVGKAFFSPYEIQERLHYCLGSNRVHRKELLLLA</sequence>
<gene>
    <name evidence="1" type="ORF">K402DRAFT_302387</name>
</gene>
<evidence type="ECO:0000313" key="2">
    <source>
        <dbReference type="Proteomes" id="UP000800041"/>
    </source>
</evidence>
<organism evidence="1 2">
    <name type="scientific">Aulographum hederae CBS 113979</name>
    <dbReference type="NCBI Taxonomy" id="1176131"/>
    <lineage>
        <taxon>Eukaryota</taxon>
        <taxon>Fungi</taxon>
        <taxon>Dikarya</taxon>
        <taxon>Ascomycota</taxon>
        <taxon>Pezizomycotina</taxon>
        <taxon>Dothideomycetes</taxon>
        <taxon>Pleosporomycetidae</taxon>
        <taxon>Aulographales</taxon>
        <taxon>Aulographaceae</taxon>
    </lineage>
</organism>
<evidence type="ECO:0000313" key="1">
    <source>
        <dbReference type="EMBL" id="KAF1980657.1"/>
    </source>
</evidence>
<accession>A0A6G1GIT8</accession>
<protein>
    <submittedName>
        <fullName evidence="1">Uncharacterized protein</fullName>
    </submittedName>
</protein>
<name>A0A6G1GIT8_9PEZI</name>
<keyword evidence="2" id="KW-1185">Reference proteome</keyword>
<dbReference type="EMBL" id="ML977232">
    <property type="protein sequence ID" value="KAF1980657.1"/>
    <property type="molecule type" value="Genomic_DNA"/>
</dbReference>
<feature type="non-terminal residue" evidence="1">
    <location>
        <position position="77"/>
    </location>
</feature>
<dbReference type="Proteomes" id="UP000800041">
    <property type="component" value="Unassembled WGS sequence"/>
</dbReference>
<reference evidence="1" key="1">
    <citation type="journal article" date="2020" name="Stud. Mycol.">
        <title>101 Dothideomycetes genomes: a test case for predicting lifestyles and emergence of pathogens.</title>
        <authorList>
            <person name="Haridas S."/>
            <person name="Albert R."/>
            <person name="Binder M."/>
            <person name="Bloem J."/>
            <person name="Labutti K."/>
            <person name="Salamov A."/>
            <person name="Andreopoulos B."/>
            <person name="Baker S."/>
            <person name="Barry K."/>
            <person name="Bills G."/>
            <person name="Bluhm B."/>
            <person name="Cannon C."/>
            <person name="Castanera R."/>
            <person name="Culley D."/>
            <person name="Daum C."/>
            <person name="Ezra D."/>
            <person name="Gonzalez J."/>
            <person name="Henrissat B."/>
            <person name="Kuo A."/>
            <person name="Liang C."/>
            <person name="Lipzen A."/>
            <person name="Lutzoni F."/>
            <person name="Magnuson J."/>
            <person name="Mondo S."/>
            <person name="Nolan M."/>
            <person name="Ohm R."/>
            <person name="Pangilinan J."/>
            <person name="Park H.-J."/>
            <person name="Ramirez L."/>
            <person name="Alfaro M."/>
            <person name="Sun H."/>
            <person name="Tritt A."/>
            <person name="Yoshinaga Y."/>
            <person name="Zwiers L.-H."/>
            <person name="Turgeon B."/>
            <person name="Goodwin S."/>
            <person name="Spatafora J."/>
            <person name="Crous P."/>
            <person name="Grigoriev I."/>
        </authorList>
    </citation>
    <scope>NUCLEOTIDE SEQUENCE</scope>
    <source>
        <strain evidence="1">CBS 113979</strain>
    </source>
</reference>
<dbReference type="AlphaFoldDB" id="A0A6G1GIT8"/>
<feature type="non-terminal residue" evidence="1">
    <location>
        <position position="1"/>
    </location>
</feature>
<proteinExistence type="predicted"/>